<evidence type="ECO:0000256" key="1">
    <source>
        <dbReference type="ARBA" id="ARBA00007240"/>
    </source>
</evidence>
<comment type="similarity">
    <text evidence="1">Belongs to the glycosyl hydrolases 36 family.</text>
</comment>
<dbReference type="EMBL" id="CP002687">
    <property type="protein sequence ID" value="ANM67078.1"/>
    <property type="molecule type" value="Genomic_DNA"/>
</dbReference>
<dbReference type="PANTHER" id="PTHR31268:SF8">
    <property type="entry name" value="GALACTINOL--SUCROSE GALACTOSYLTRANSFERASE 4-RELATED"/>
    <property type="match status" value="1"/>
</dbReference>
<evidence type="ECO:0000313" key="8">
    <source>
        <dbReference type="TAIR" id="AT4G01970"/>
    </source>
</evidence>
<evidence type="ECO:0000313" key="5">
    <source>
        <dbReference type="Araport" id="AT4G01970"/>
    </source>
</evidence>
<dbReference type="Pfam" id="PF05691">
    <property type="entry name" value="Raffinose_syn"/>
    <property type="match status" value="1"/>
</dbReference>
<reference evidence="7" key="2">
    <citation type="journal article" date="2017" name="Plant J.">
        <title>Araport11: a complete reannotation of the Arabidopsis thaliana reference genome.</title>
        <authorList>
            <person name="Cheng C.Y."/>
            <person name="Krishnakumar V."/>
            <person name="Chan A.P."/>
            <person name="Thibaud-Nissen F."/>
            <person name="Schobel S."/>
            <person name="Town C.D."/>
        </authorList>
    </citation>
    <scope>GENOME REANNOTATION</scope>
    <source>
        <strain evidence="7">cv. Columbia</strain>
    </source>
</reference>
<dbReference type="Proteomes" id="UP000006548">
    <property type="component" value="Chromosome 4"/>
</dbReference>
<dbReference type="SUPFAM" id="SSF51445">
    <property type="entry name" value="(Trans)glycosidases"/>
    <property type="match status" value="1"/>
</dbReference>
<dbReference type="TAIR" id="AT4G01970">
    <property type="gene designation" value="STS"/>
</dbReference>
<dbReference type="InterPro" id="IPR008811">
    <property type="entry name" value="Glycosyl_hydrolases_36"/>
</dbReference>
<dbReference type="AlphaFoldDB" id="A0A1P8B654"/>
<proteinExistence type="evidence at protein level"/>
<reference evidence="6 7" key="1">
    <citation type="journal article" date="1999" name="Nature">
        <title>Sequence and analysis of chromosome 4 of the plant Arabidopsis thaliana.</title>
        <authorList>
            <consortium name="EU"/>
            <consortium name="CSHL and WU Arabidopsis Sequencing Project"/>
            <person name="Mayer K."/>
            <person name="Schuller C."/>
            <person name="Wambutt R."/>
            <person name="Murphy G."/>
            <person name="Volckaert G."/>
            <person name="Pohl T."/>
            <person name="Dusterhoft A."/>
            <person name="Stiekema W."/>
            <person name="Entian K.D."/>
            <person name="Terryn N."/>
            <person name="Harris B."/>
            <person name="Ansorge W."/>
            <person name="Brandt P."/>
            <person name="Grivell L."/>
            <person name="Rieger M."/>
            <person name="Weichselgartner M."/>
            <person name="de Simone V."/>
            <person name="Obermaier B."/>
            <person name="Mache R."/>
            <person name="Muller M."/>
            <person name="Kreis M."/>
            <person name="Delseny M."/>
            <person name="Puigdomenech P."/>
            <person name="Watson M."/>
            <person name="Schmidtheini T."/>
            <person name="Reichert B."/>
            <person name="Portatelle D."/>
            <person name="Perez-Alonso M."/>
            <person name="Boutry M."/>
            <person name="Bancroft I."/>
            <person name="Vos P."/>
            <person name="Hoheisel J."/>
            <person name="Zimmermann W."/>
            <person name="Wedler H."/>
            <person name="Ridley P."/>
            <person name="Langham S.A."/>
            <person name="McCullagh B."/>
            <person name="Bilham L."/>
            <person name="Robben J."/>
            <person name="Van der Schueren J."/>
            <person name="Grymonprez B."/>
            <person name="Chuang Y.J."/>
            <person name="Vandenbussche F."/>
            <person name="Braeken M."/>
            <person name="Weltjens I."/>
            <person name="Voet M."/>
            <person name="Bastiaens I."/>
            <person name="Aert R."/>
            <person name="Defoor E."/>
            <person name="Weitzenegger T."/>
            <person name="Bothe G."/>
            <person name="Ramsperger U."/>
            <person name="Hilbert H."/>
            <person name="Braun M."/>
            <person name="Holzer E."/>
            <person name="Brandt A."/>
            <person name="Peters S."/>
            <person name="van Staveren M."/>
            <person name="Dirske W."/>
            <person name="Mooijman P."/>
            <person name="Klein Lankhorst R."/>
            <person name="Rose M."/>
            <person name="Hauf J."/>
            <person name="Kotter P."/>
            <person name="Berneiser S."/>
            <person name="Hempel S."/>
            <person name="Feldpausch M."/>
            <person name="Lamberth S."/>
            <person name="Van den Daele H."/>
            <person name="De Keyser A."/>
            <person name="Buysshaert C."/>
            <person name="Gielen J."/>
            <person name="Villarroel R."/>
            <person name="De Clercq R."/>
            <person name="Van Montagu M."/>
            <person name="Rogers J."/>
            <person name="Cronin A."/>
            <person name="Quail M."/>
            <person name="Bray-Allen S."/>
            <person name="Clark L."/>
            <person name="Doggett J."/>
            <person name="Hall S."/>
            <person name="Kay M."/>
            <person name="Lennard N."/>
            <person name="McLay K."/>
            <person name="Mayes R."/>
            <person name="Pettett A."/>
            <person name="Rajandream M.A."/>
            <person name="Lyne M."/>
            <person name="Benes V."/>
            <person name="Rechmann S."/>
            <person name="Borkova D."/>
            <person name="Blocker H."/>
            <person name="Scharfe M."/>
            <person name="Grimm M."/>
            <person name="Lohnert T.H."/>
            <person name="Dose S."/>
            <person name="de Haan M."/>
            <person name="Maarse A."/>
            <person name="Schafer M."/>
            <person name="Muller-Auer S."/>
            <person name="Gabel C."/>
            <person name="Fuchs M."/>
            <person name="Fartmann B."/>
            <person name="Granderath K."/>
            <person name="Dauner D."/>
            <person name="Herzl A."/>
            <person name="Neumann S."/>
            <person name="Argiriou A."/>
            <person name="Vitale D."/>
            <person name="Liguori R."/>
            <person name="Piravandi E."/>
            <person name="Massenet O."/>
            <person name="Quigley F."/>
            <person name="Clabauld G."/>
            <person name="Mundlein A."/>
            <person name="Felber R."/>
            <person name="Schnabl S."/>
            <person name="Hiller R."/>
            <person name="Schmidt W."/>
            <person name="Lecharny A."/>
            <person name="Aubourg S."/>
            <person name="Chefdor F."/>
            <person name="Cooke R."/>
            <person name="Berger C."/>
            <person name="Montfort A."/>
            <person name="Casacuberta E."/>
            <person name="Gibbons T."/>
            <person name="Weber N."/>
            <person name="Vandenbol M."/>
            <person name="Bargues M."/>
            <person name="Terol J."/>
            <person name="Torres A."/>
            <person name="Perez-Perez A."/>
            <person name="Purnelle B."/>
            <person name="Bent E."/>
            <person name="Johnson S."/>
            <person name="Tacon D."/>
            <person name="Jesse T."/>
            <person name="Heijnen L."/>
            <person name="Schwarz S."/>
            <person name="Scholler P."/>
            <person name="Heber S."/>
            <person name="Francs P."/>
            <person name="Bielke C."/>
            <person name="Frishman D."/>
            <person name="Haase D."/>
            <person name="Lemcke K."/>
            <person name="Mewes H.W."/>
            <person name="Stocker S."/>
            <person name="Zaccaria P."/>
            <person name="Bevan M."/>
            <person name="Wilson R.K."/>
            <person name="de la Bastide M."/>
            <person name="Habermann K."/>
            <person name="Parnell L."/>
            <person name="Dedhia N."/>
            <person name="Gnoj L."/>
            <person name="Schutz K."/>
            <person name="Huang E."/>
            <person name="Spiegel L."/>
            <person name="Sehkon M."/>
            <person name="Murray J."/>
            <person name="Sheet P."/>
            <person name="Cordes M."/>
            <person name="Abu-Threideh J."/>
            <person name="Stoneking T."/>
            <person name="Kalicki J."/>
            <person name="Graves T."/>
            <person name="Harmon G."/>
            <person name="Edwards J."/>
            <person name="Latreille P."/>
            <person name="Courtney L."/>
            <person name="Cloud J."/>
            <person name="Abbott A."/>
            <person name="Scott K."/>
            <person name="Johnson D."/>
            <person name="Minx P."/>
            <person name="Bentley D."/>
            <person name="Fulton B."/>
            <person name="Miller N."/>
            <person name="Greco T."/>
            <person name="Kemp K."/>
            <person name="Kramer J."/>
            <person name="Fulton L."/>
            <person name="Mardis E."/>
            <person name="Dante M."/>
            <person name="Pepin K."/>
            <person name="Hillier L."/>
            <person name="Nelson J."/>
            <person name="Spieth J."/>
            <person name="Ryan E."/>
            <person name="Andrews S."/>
            <person name="Geisel C."/>
            <person name="Layman D."/>
            <person name="Du H."/>
            <person name="Ali J."/>
            <person name="Berghoff A."/>
            <person name="Jones K."/>
            <person name="Drone K."/>
            <person name="Cotton M."/>
            <person name="Joshu C."/>
            <person name="Antonoiu B."/>
            <person name="Zidanic M."/>
            <person name="Strong C."/>
            <person name="Sun H."/>
            <person name="Lamar B."/>
            <person name="Yordan C."/>
            <person name="Ma P."/>
            <person name="Zhong J."/>
            <person name="Preston R."/>
            <person name="Vil D."/>
            <person name="Shekher M."/>
            <person name="Matero A."/>
            <person name="Shah R."/>
            <person name="Swaby I.K."/>
            <person name="O'Shaughnessy A."/>
            <person name="Rodriguez M."/>
            <person name="Hoffmann J."/>
            <person name="Till S."/>
            <person name="Granat S."/>
            <person name="Shohdy N."/>
            <person name="Hasegawa A."/>
            <person name="Hameed A."/>
            <person name="Lodhi M."/>
            <person name="Johnson A."/>
            <person name="Chen E."/>
            <person name="Marra M."/>
            <person name="Martienssen R."/>
            <person name="McCombie W.R."/>
        </authorList>
    </citation>
    <scope>NUCLEOTIDE SEQUENCE [LARGE SCALE GENOMIC DNA]</scope>
    <source>
        <strain evidence="7">cv. Columbia</strain>
    </source>
</reference>
<dbReference type="SMR" id="A0A1P8B654"/>
<evidence type="ECO:0007829" key="10">
    <source>
        <dbReference type="ProteomicsDB" id="A0A1P8B654"/>
    </source>
</evidence>
<organism evidence="6 7">
    <name type="scientific">Arabidopsis thaliana</name>
    <name type="common">Mouse-ear cress</name>
    <dbReference type="NCBI Taxonomy" id="3702"/>
    <lineage>
        <taxon>Eukaryota</taxon>
        <taxon>Viridiplantae</taxon>
        <taxon>Streptophyta</taxon>
        <taxon>Embryophyta</taxon>
        <taxon>Tracheophyta</taxon>
        <taxon>Spermatophyta</taxon>
        <taxon>Magnoliopsida</taxon>
        <taxon>eudicotyledons</taxon>
        <taxon>Gunneridae</taxon>
        <taxon>Pentapetalae</taxon>
        <taxon>rosids</taxon>
        <taxon>malvids</taxon>
        <taxon>Brassicales</taxon>
        <taxon>Brassicaceae</taxon>
        <taxon>Camelineae</taxon>
        <taxon>Arabidopsis</taxon>
    </lineage>
</organism>
<dbReference type="ProteomicsDB" id="209779"/>
<evidence type="ECO:0000256" key="4">
    <source>
        <dbReference type="SAM" id="Coils"/>
    </source>
</evidence>
<dbReference type="InterPro" id="IPR017853">
    <property type="entry name" value="GH"/>
</dbReference>
<feature type="coiled-coil region" evidence="4">
    <location>
        <begin position="402"/>
        <end position="436"/>
    </location>
</feature>
<comment type="function">
    <text evidence="3">Transglycosidase operating by a ping-pong reaction mechanism. Involved in the synthesis of raffinose, a major soluble carbohydrate in seeds, roots and tubers.</text>
</comment>
<keyword evidence="9 10" id="KW-1267">Proteomics identification</keyword>
<evidence type="ECO:0000313" key="7">
    <source>
        <dbReference type="Proteomes" id="UP000006548"/>
    </source>
</evidence>
<evidence type="ECO:0000256" key="3">
    <source>
        <dbReference type="ARBA" id="ARBA00025404"/>
    </source>
</evidence>
<evidence type="ECO:0000256" key="2">
    <source>
        <dbReference type="ARBA" id="ARBA00023277"/>
    </source>
</evidence>
<dbReference type="ExpressionAtlas" id="A0A1P8B654">
    <property type="expression patterns" value="baseline and differential"/>
</dbReference>
<dbReference type="Araport" id="AT4G01970"/>
<dbReference type="RefSeq" id="NP_001328930.1">
    <property type="nucleotide sequence ID" value="NM_001340350.1"/>
</dbReference>
<name>A0A1P8B654_ARATH</name>
<dbReference type="GeneID" id="828186"/>
<keyword evidence="7" id="KW-1185">Reference proteome</keyword>
<protein>
    <submittedName>
        <fullName evidence="6">Stachyose synthase</fullName>
    </submittedName>
</protein>
<accession>A0A1P8B654</accession>
<sequence length="923" mass="103886">METRRIFRYNYFYPFSLYIYRKQKKAFSSPTILCFHFLCFSNFLCSLMAPLHESLSSINDVIESKPLFVPITKPILQPNSFNLSEGSLCAKDSTPILFDVPQNVTFTPFSSHSISTDAPLPILLRVQANAHKGGFLGFTKESPSDRLTNSLGRFEDREFLSLFRFKMWWSTAWIGKSGSDLQAETQWVMLKIPEIDSYVAIIPTIEGAFRASLTPGEKGNVLICAESGSTKVKESSFKSIAYIHICDNPYNLMKEAFSALRVHMNTFKLLEEKKLPKIVDKFGWCTWDACYLTVDPATIWTGVKEFEDGGVCPKFVIIDDGWQSINFDGDELDKDAENLVLGGEQMTARLTSFKECKKFRNYKGGSFITSDASHFNPLKPKMLIYKATERIQAIILRRKLVKESGEQDLTELDEKIKILSEELNAMFDEVEKEESLGSDDVSGSGMAAFTKDLRLRFKSLDDIYVWHALCGAWNGVRPETMMDLKAKVAPFELSPSLGATMADLAVDKVVEAGIGLVHPSKAHEFYDSMHSYLASVGVTGAKIDVFQTLESLAEEHGGRVELAKAYYDGLTESMIKNFNGTDVIASMQQCNEFFFLATKQISIGRVGDDFWWQDPYGDPQGVYWLQGVHMIHCSYNSIWMGQMIQPDWDMFQSDHVCAEYHAASRAICGGPVYLSDHLGKASHNFDLIKKLAFFDGTIPRCVHYALPTRDSLFKNPLFDKESILKIFNFNKFGGVIGTFNCQGAGWSPEEHRFKGYKECYTTVSGTVHVSDIEWDQNPEAAGSQVTYTGDYLVYKQQSEEILFMNSKSEAMKITLEPSAFDLLSFVPVTELVSSGVRFAPLGLINMFNCVGTVQDMKVTGDNSIRVDVKGEGRFMAYSSSAPVKCYLNDKEAEFKWEEETGKLSFFVPWVEESGGISHLSFTF</sequence>
<gene>
    <name evidence="6 8" type="primary">STS</name>
    <name evidence="6" type="synonym">AtSTS</name>
    <name evidence="6" type="synonym">raffinose synthase 4</name>
    <name evidence="6" type="synonym">RS4</name>
    <name evidence="6" type="synonym">stachyose synthase</name>
    <name evidence="5 6" type="ordered locus">At4g01970</name>
    <name evidence="6" type="ORF">T7B11.23</name>
    <name evidence="6" type="ORF">T7B11_23</name>
</gene>
<evidence type="ECO:0007829" key="9">
    <source>
        <dbReference type="PeptideAtlas" id="A0A1P8B654"/>
    </source>
</evidence>
<keyword evidence="2" id="KW-0119">Carbohydrate metabolism</keyword>
<keyword evidence="4" id="KW-0175">Coiled coil</keyword>
<evidence type="ECO:0000313" key="6">
    <source>
        <dbReference type="EMBL" id="ANM67078.1"/>
    </source>
</evidence>
<dbReference type="PANTHER" id="PTHR31268">
    <property type="match status" value="1"/>
</dbReference>